<gene>
    <name evidence="4" type="ORF">AACH10_11865</name>
</gene>
<keyword evidence="1" id="KW-0560">Oxidoreductase</keyword>
<proteinExistence type="predicted"/>
<dbReference type="PANTHER" id="PTHR43333:SF1">
    <property type="entry name" value="D-ISOMER SPECIFIC 2-HYDROXYACID DEHYDROGENASE NAD-BINDING DOMAIN-CONTAINING PROTEIN"/>
    <property type="match status" value="1"/>
</dbReference>
<dbReference type="EMBL" id="JBBUTH010000007">
    <property type="protein sequence ID" value="MEK8050935.1"/>
    <property type="molecule type" value="Genomic_DNA"/>
</dbReference>
<dbReference type="Proteomes" id="UP001365405">
    <property type="component" value="Unassembled WGS sequence"/>
</dbReference>
<name>A0ABU9CGF3_9BURK</name>
<organism evidence="4 5">
    <name type="scientific">Pseudaquabacterium inlustre</name>
    <dbReference type="NCBI Taxonomy" id="2984192"/>
    <lineage>
        <taxon>Bacteria</taxon>
        <taxon>Pseudomonadati</taxon>
        <taxon>Pseudomonadota</taxon>
        <taxon>Betaproteobacteria</taxon>
        <taxon>Burkholderiales</taxon>
        <taxon>Sphaerotilaceae</taxon>
        <taxon>Pseudaquabacterium</taxon>
    </lineage>
</organism>
<reference evidence="4 5" key="1">
    <citation type="submission" date="2024-04" db="EMBL/GenBank/DDBJ databases">
        <title>Novel species of the genus Ideonella isolated from streams.</title>
        <authorList>
            <person name="Lu H."/>
        </authorList>
    </citation>
    <scope>NUCLEOTIDE SEQUENCE [LARGE SCALE GENOMIC DNA]</scope>
    <source>
        <strain evidence="4 5">DXS22W</strain>
    </source>
</reference>
<evidence type="ECO:0000259" key="3">
    <source>
        <dbReference type="Pfam" id="PF02826"/>
    </source>
</evidence>
<dbReference type="InterPro" id="IPR006140">
    <property type="entry name" value="D-isomer_DH_NAD-bd"/>
</dbReference>
<comment type="caution">
    <text evidence="4">The sequence shown here is derived from an EMBL/GenBank/DDBJ whole genome shotgun (WGS) entry which is preliminary data.</text>
</comment>
<sequence length="317" mass="33978">MSDTPTLALVSATIDMNYLRPAFEAACPGIELRIWPDLGDGNDIDAVVCWEPPPGVIATLPKLKLIQSLAAGIDHLVRDPALPDHIPLCRIVDSQMASGMAAYVAWAVVHGQRHMGAYLAQQRAGEWREQPVQHPPQHRVGIAGFGALGQACARTLLSIGYAVRGWKRSASEVPADLAAVSLFHGDDQLADFLSGCDTLVCLLPLTEATRNRIDARFLAALPKGAHLVNVGRGDHVVDADLLMALASGQLGAATLDAFRTEPLPAGHPFWRHPRITVTPHIATRTPASVIARQTLANLSAILSGRATEVAIDRHRGY</sequence>
<dbReference type="PANTHER" id="PTHR43333">
    <property type="entry name" value="2-HACID_DH_C DOMAIN-CONTAINING PROTEIN"/>
    <property type="match status" value="1"/>
</dbReference>
<dbReference type="Pfam" id="PF02826">
    <property type="entry name" value="2-Hacid_dh_C"/>
    <property type="match status" value="1"/>
</dbReference>
<dbReference type="CDD" id="cd12164">
    <property type="entry name" value="GDH_like_2"/>
    <property type="match status" value="1"/>
</dbReference>
<feature type="domain" description="D-isomer specific 2-hydroxyacid dehydrogenase NAD-binding" evidence="3">
    <location>
        <begin position="109"/>
        <end position="282"/>
    </location>
</feature>
<keyword evidence="2" id="KW-0520">NAD</keyword>
<evidence type="ECO:0000256" key="2">
    <source>
        <dbReference type="ARBA" id="ARBA00023027"/>
    </source>
</evidence>
<evidence type="ECO:0000313" key="4">
    <source>
        <dbReference type="EMBL" id="MEK8050935.1"/>
    </source>
</evidence>
<dbReference type="InterPro" id="IPR036291">
    <property type="entry name" value="NAD(P)-bd_dom_sf"/>
</dbReference>
<accession>A0ABU9CGF3</accession>
<dbReference type="RefSeq" id="WP_341410629.1">
    <property type="nucleotide sequence ID" value="NZ_JBBUTH010000007.1"/>
</dbReference>
<evidence type="ECO:0000313" key="5">
    <source>
        <dbReference type="Proteomes" id="UP001365405"/>
    </source>
</evidence>
<keyword evidence="5" id="KW-1185">Reference proteome</keyword>
<dbReference type="SUPFAM" id="SSF51735">
    <property type="entry name" value="NAD(P)-binding Rossmann-fold domains"/>
    <property type="match status" value="1"/>
</dbReference>
<dbReference type="SUPFAM" id="SSF52283">
    <property type="entry name" value="Formate/glycerate dehydrogenase catalytic domain-like"/>
    <property type="match status" value="1"/>
</dbReference>
<dbReference type="Gene3D" id="3.40.50.720">
    <property type="entry name" value="NAD(P)-binding Rossmann-like Domain"/>
    <property type="match status" value="2"/>
</dbReference>
<evidence type="ECO:0000256" key="1">
    <source>
        <dbReference type="ARBA" id="ARBA00023002"/>
    </source>
</evidence>
<protein>
    <submittedName>
        <fullName evidence="4">Glyoxylate/hydroxypyruvate reductase A</fullName>
    </submittedName>
</protein>